<dbReference type="InterPro" id="IPR012318">
    <property type="entry name" value="HTH_CRP"/>
</dbReference>
<dbReference type="OrthoDB" id="3525895at2"/>
<dbReference type="PROSITE" id="PS51063">
    <property type="entry name" value="HTH_CRP_2"/>
    <property type="match status" value="1"/>
</dbReference>
<accession>A0A6L7GG39</accession>
<proteinExistence type="predicted"/>
<dbReference type="Gene3D" id="2.60.120.10">
    <property type="entry name" value="Jelly Rolls"/>
    <property type="match status" value="1"/>
</dbReference>
<dbReference type="GO" id="GO:0005829">
    <property type="term" value="C:cytosol"/>
    <property type="evidence" value="ECO:0007669"/>
    <property type="project" value="TreeGrafter"/>
</dbReference>
<dbReference type="CDD" id="cd00038">
    <property type="entry name" value="CAP_ED"/>
    <property type="match status" value="1"/>
</dbReference>
<protein>
    <submittedName>
        <fullName evidence="6">Cyclic nucleotide-binding domain-containing protein</fullName>
    </submittedName>
</protein>
<evidence type="ECO:0000313" key="7">
    <source>
        <dbReference type="Proteomes" id="UP000473531"/>
    </source>
</evidence>
<keyword evidence="1" id="KW-0805">Transcription regulation</keyword>
<dbReference type="RefSeq" id="WP_160601606.1">
    <property type="nucleotide sequence ID" value="NZ_WTYU01000002.1"/>
</dbReference>
<dbReference type="GO" id="GO:0003700">
    <property type="term" value="F:DNA-binding transcription factor activity"/>
    <property type="evidence" value="ECO:0007669"/>
    <property type="project" value="TreeGrafter"/>
</dbReference>
<dbReference type="AlphaFoldDB" id="A0A6L7GG39"/>
<dbReference type="Gene3D" id="1.10.10.10">
    <property type="entry name" value="Winged helix-like DNA-binding domain superfamily/Winged helix DNA-binding domain"/>
    <property type="match status" value="1"/>
</dbReference>
<feature type="domain" description="Cyclic nucleotide-binding" evidence="4">
    <location>
        <begin position="19"/>
        <end position="139"/>
    </location>
</feature>
<dbReference type="InterPro" id="IPR000595">
    <property type="entry name" value="cNMP-bd_dom"/>
</dbReference>
<evidence type="ECO:0000256" key="1">
    <source>
        <dbReference type="ARBA" id="ARBA00023015"/>
    </source>
</evidence>
<evidence type="ECO:0000259" key="4">
    <source>
        <dbReference type="PROSITE" id="PS50042"/>
    </source>
</evidence>
<dbReference type="InterPro" id="IPR050397">
    <property type="entry name" value="Env_Response_Regulators"/>
</dbReference>
<dbReference type="EMBL" id="WTYU01000002">
    <property type="protein sequence ID" value="MXP15023.1"/>
    <property type="molecule type" value="Genomic_DNA"/>
</dbReference>
<sequence length="226" mass="23752">MSDSLHSSPSGRSMLAPTLFGELGAAAQHSLREAAPRRQFDGGAIISQRGGTSNGFWLIESGRVTVGQFQADGSFRALAVLGAGDSYGELALFSGRRRVVDAVARGPAQLRWIDGAQFEAALAADPPAMRRMLGALSEELQEMLDMLSGIRRGTASARIAAVLVNLAGRSDAAIEIGQAELAELTGVSRVTANKVLASLENSGLIQRGYGTILVSDHEGLARFSRT</sequence>
<name>A0A6L7GG39_9SPHN</name>
<dbReference type="Pfam" id="PF00027">
    <property type="entry name" value="cNMP_binding"/>
    <property type="match status" value="1"/>
</dbReference>
<reference evidence="6 7" key="1">
    <citation type="submission" date="2019-12" db="EMBL/GenBank/DDBJ databases">
        <title>Genomic-based taxomic classification of the family Erythrobacteraceae.</title>
        <authorList>
            <person name="Xu L."/>
        </authorList>
    </citation>
    <scope>NUCLEOTIDE SEQUENCE [LARGE SCALE GENOMIC DNA]</scope>
    <source>
        <strain evidence="6 7">KCTC 52259</strain>
    </source>
</reference>
<evidence type="ECO:0000259" key="5">
    <source>
        <dbReference type="PROSITE" id="PS51063"/>
    </source>
</evidence>
<evidence type="ECO:0000313" key="6">
    <source>
        <dbReference type="EMBL" id="MXP15023.1"/>
    </source>
</evidence>
<dbReference type="PROSITE" id="PS50042">
    <property type="entry name" value="CNMP_BINDING_3"/>
    <property type="match status" value="1"/>
</dbReference>
<keyword evidence="2" id="KW-0238">DNA-binding</keyword>
<dbReference type="Pfam" id="PF13545">
    <property type="entry name" value="HTH_Crp_2"/>
    <property type="match status" value="1"/>
</dbReference>
<feature type="domain" description="HTH crp-type" evidence="5">
    <location>
        <begin position="153"/>
        <end position="218"/>
    </location>
</feature>
<dbReference type="InterPro" id="IPR036390">
    <property type="entry name" value="WH_DNA-bd_sf"/>
</dbReference>
<dbReference type="InterPro" id="IPR014710">
    <property type="entry name" value="RmlC-like_jellyroll"/>
</dbReference>
<dbReference type="SMART" id="SM00419">
    <property type="entry name" value="HTH_CRP"/>
    <property type="match status" value="1"/>
</dbReference>
<dbReference type="GO" id="GO:0003677">
    <property type="term" value="F:DNA binding"/>
    <property type="evidence" value="ECO:0007669"/>
    <property type="project" value="UniProtKB-KW"/>
</dbReference>
<gene>
    <name evidence="6" type="ORF">GRI44_09715</name>
</gene>
<evidence type="ECO:0000256" key="2">
    <source>
        <dbReference type="ARBA" id="ARBA00023125"/>
    </source>
</evidence>
<dbReference type="SUPFAM" id="SSF51206">
    <property type="entry name" value="cAMP-binding domain-like"/>
    <property type="match status" value="1"/>
</dbReference>
<dbReference type="InterPro" id="IPR018490">
    <property type="entry name" value="cNMP-bd_dom_sf"/>
</dbReference>
<dbReference type="SMART" id="SM00100">
    <property type="entry name" value="cNMP"/>
    <property type="match status" value="1"/>
</dbReference>
<organism evidence="6 7">
    <name type="scientific">Allopontixanthobacter confluentis</name>
    <dbReference type="NCBI Taxonomy" id="1849021"/>
    <lineage>
        <taxon>Bacteria</taxon>
        <taxon>Pseudomonadati</taxon>
        <taxon>Pseudomonadota</taxon>
        <taxon>Alphaproteobacteria</taxon>
        <taxon>Sphingomonadales</taxon>
        <taxon>Erythrobacteraceae</taxon>
        <taxon>Allopontixanthobacter</taxon>
    </lineage>
</organism>
<dbReference type="InterPro" id="IPR036388">
    <property type="entry name" value="WH-like_DNA-bd_sf"/>
</dbReference>
<comment type="caution">
    <text evidence="6">The sequence shown here is derived from an EMBL/GenBank/DDBJ whole genome shotgun (WGS) entry which is preliminary data.</text>
</comment>
<keyword evidence="3" id="KW-0804">Transcription</keyword>
<dbReference type="SUPFAM" id="SSF46785">
    <property type="entry name" value="Winged helix' DNA-binding domain"/>
    <property type="match status" value="1"/>
</dbReference>
<keyword evidence="7" id="KW-1185">Reference proteome</keyword>
<dbReference type="PANTHER" id="PTHR24567:SF74">
    <property type="entry name" value="HTH-TYPE TRANSCRIPTIONAL REGULATOR ARCR"/>
    <property type="match status" value="1"/>
</dbReference>
<evidence type="ECO:0000256" key="3">
    <source>
        <dbReference type="ARBA" id="ARBA00023163"/>
    </source>
</evidence>
<dbReference type="PANTHER" id="PTHR24567">
    <property type="entry name" value="CRP FAMILY TRANSCRIPTIONAL REGULATORY PROTEIN"/>
    <property type="match status" value="1"/>
</dbReference>
<dbReference type="Proteomes" id="UP000473531">
    <property type="component" value="Unassembled WGS sequence"/>
</dbReference>